<dbReference type="RefSeq" id="WP_354701256.1">
    <property type="nucleotide sequence ID" value="NZ_CP114014.1"/>
</dbReference>
<dbReference type="PIRSF" id="PIRSF001357">
    <property type="entry name" value="DeoC"/>
    <property type="match status" value="1"/>
</dbReference>
<proteinExistence type="inferred from homology"/>
<dbReference type="GO" id="GO:0005737">
    <property type="term" value="C:cytoplasm"/>
    <property type="evidence" value="ECO:0007669"/>
    <property type="project" value="InterPro"/>
</dbReference>
<dbReference type="InterPro" id="IPR002915">
    <property type="entry name" value="DeoC/FbaB/LacD_aldolase"/>
</dbReference>
<protein>
    <recommendedName>
        <fullName evidence="3 7">Deoxyribose-phosphate aldolase</fullName>
        <ecNumber evidence="3 7">4.1.2.4</ecNumber>
    </recommendedName>
</protein>
<dbReference type="AlphaFoldDB" id="A0AAU7ASY6"/>
<evidence type="ECO:0000256" key="3">
    <source>
        <dbReference type="ARBA" id="ARBA00012515"/>
    </source>
</evidence>
<dbReference type="PANTHER" id="PTHR10889">
    <property type="entry name" value="DEOXYRIBOSE-PHOSPHATE ALDOLASE"/>
    <property type="match status" value="1"/>
</dbReference>
<dbReference type="InterPro" id="IPR011343">
    <property type="entry name" value="DeoC"/>
</dbReference>
<dbReference type="KEGG" id="parq:DSM112329_01565"/>
<evidence type="ECO:0000256" key="4">
    <source>
        <dbReference type="ARBA" id="ARBA00023239"/>
    </source>
</evidence>
<reference evidence="8" key="1">
    <citation type="submission" date="2022-12" db="EMBL/GenBank/DDBJ databases">
        <title>Paraconexibacter alkalitolerans sp. nov. and Baekduia alba sp. nov., isolated from soil and emended description of the genera Paraconexibacter (Chun et al., 2020) and Baekduia (An et al., 2020).</title>
        <authorList>
            <person name="Vieira S."/>
            <person name="Huber K.J."/>
            <person name="Geppert A."/>
            <person name="Wolf J."/>
            <person name="Neumann-Schaal M."/>
            <person name="Muesken M."/>
            <person name="Overmann J."/>
        </authorList>
    </citation>
    <scope>NUCLEOTIDE SEQUENCE</scope>
    <source>
        <strain evidence="8">AEG42_29</strain>
    </source>
</reference>
<dbReference type="EC" id="4.1.2.4" evidence="3 7"/>
<name>A0AAU7ASY6_9ACTN</name>
<evidence type="ECO:0000313" key="8">
    <source>
        <dbReference type="EMBL" id="XAY04729.1"/>
    </source>
</evidence>
<accession>A0AAU7ASY6</accession>
<comment type="catalytic activity">
    <reaction evidence="6">
        <text>2-deoxy-D-ribose 5-phosphate = D-glyceraldehyde 3-phosphate + acetaldehyde</text>
        <dbReference type="Rhea" id="RHEA:12821"/>
        <dbReference type="ChEBI" id="CHEBI:15343"/>
        <dbReference type="ChEBI" id="CHEBI:59776"/>
        <dbReference type="ChEBI" id="CHEBI:62877"/>
        <dbReference type="EC" id="4.1.2.4"/>
    </reaction>
</comment>
<keyword evidence="5" id="KW-0704">Schiff base</keyword>
<dbReference type="GO" id="GO:0004139">
    <property type="term" value="F:deoxyribose-phosphate aldolase activity"/>
    <property type="evidence" value="ECO:0007669"/>
    <property type="project" value="UniProtKB-UniRule"/>
</dbReference>
<dbReference type="SUPFAM" id="SSF51569">
    <property type="entry name" value="Aldolase"/>
    <property type="match status" value="1"/>
</dbReference>
<dbReference type="InterPro" id="IPR013785">
    <property type="entry name" value="Aldolase_TIM"/>
</dbReference>
<evidence type="ECO:0000256" key="2">
    <source>
        <dbReference type="ARBA" id="ARBA00009473"/>
    </source>
</evidence>
<organism evidence="8">
    <name type="scientific">Paraconexibacter sp. AEG42_29</name>
    <dbReference type="NCBI Taxonomy" id="2997339"/>
    <lineage>
        <taxon>Bacteria</taxon>
        <taxon>Bacillati</taxon>
        <taxon>Actinomycetota</taxon>
        <taxon>Thermoleophilia</taxon>
        <taxon>Solirubrobacterales</taxon>
        <taxon>Paraconexibacteraceae</taxon>
        <taxon>Paraconexibacter</taxon>
    </lineage>
</organism>
<dbReference type="GO" id="GO:0009264">
    <property type="term" value="P:deoxyribonucleotide catabolic process"/>
    <property type="evidence" value="ECO:0007669"/>
    <property type="project" value="UniProtKB-UniRule"/>
</dbReference>
<dbReference type="SMART" id="SM01133">
    <property type="entry name" value="DeoC"/>
    <property type="match status" value="1"/>
</dbReference>
<dbReference type="NCBIfam" id="TIGR00126">
    <property type="entry name" value="deoC"/>
    <property type="match status" value="1"/>
</dbReference>
<evidence type="ECO:0000256" key="1">
    <source>
        <dbReference type="ARBA" id="ARBA00004816"/>
    </source>
</evidence>
<dbReference type="GO" id="GO:0016052">
    <property type="term" value="P:carbohydrate catabolic process"/>
    <property type="evidence" value="ECO:0007669"/>
    <property type="project" value="TreeGrafter"/>
</dbReference>
<evidence type="ECO:0000256" key="5">
    <source>
        <dbReference type="ARBA" id="ARBA00023270"/>
    </source>
</evidence>
<gene>
    <name evidence="8" type="primary">deoC</name>
    <name evidence="8" type="ORF">DSM112329_01565</name>
</gene>
<comment type="pathway">
    <text evidence="1">Carbohydrate degradation; 2-deoxy-D-ribose 1-phosphate degradation; D-glyceraldehyde 3-phosphate and acetaldehyde from 2-deoxy-alpha-D-ribose 1-phosphate: step 2/2.</text>
</comment>
<evidence type="ECO:0000256" key="6">
    <source>
        <dbReference type="ARBA" id="ARBA00048791"/>
    </source>
</evidence>
<dbReference type="EMBL" id="CP114014">
    <property type="protein sequence ID" value="XAY04729.1"/>
    <property type="molecule type" value="Genomic_DNA"/>
</dbReference>
<keyword evidence="4 8" id="KW-0456">Lyase</keyword>
<dbReference type="PANTHER" id="PTHR10889:SF3">
    <property type="entry name" value="DEOXYRIBOSE-PHOSPHATE ALDOLASE"/>
    <property type="match status" value="1"/>
</dbReference>
<dbReference type="Gene3D" id="3.20.20.70">
    <property type="entry name" value="Aldolase class I"/>
    <property type="match status" value="1"/>
</dbReference>
<evidence type="ECO:0000256" key="7">
    <source>
        <dbReference type="NCBIfam" id="TIGR00126"/>
    </source>
</evidence>
<dbReference type="Pfam" id="PF01791">
    <property type="entry name" value="DeoC"/>
    <property type="match status" value="1"/>
</dbReference>
<sequence length="234" mass="23808">MPDPISLVDLTSLNDDDTAAVVDALCVKAITPAGPVAAVCVMPQFVATAAEALDNTGVRVATVVNFPAGDDDPDGAARDTAALMDEGADEVDVVAPWRAHLAGDHEAVGRLVAACAAECPGHLKVILETGSHEDAVATRAMADAALRSGATFLKTSTGKHGPGADLASARILLEAVAAHDGPAGVKISGGVRTRADAEAYLQLAEEIMGIAWASPFTFRFGASSLLDDLLATRG</sequence>
<comment type="similarity">
    <text evidence="2">Belongs to the DeoC/FbaB aldolase family. DeoC type 2 subfamily.</text>
</comment>